<evidence type="ECO:0000256" key="3">
    <source>
        <dbReference type="SAM" id="Phobius"/>
    </source>
</evidence>
<evidence type="ECO:0000313" key="6">
    <source>
        <dbReference type="Proteomes" id="UP000287168"/>
    </source>
</evidence>
<keyword evidence="2" id="KW-0270">Exopolysaccharide synthesis</keyword>
<evidence type="ECO:0000256" key="1">
    <source>
        <dbReference type="ARBA" id="ARBA00006464"/>
    </source>
</evidence>
<comment type="similarity">
    <text evidence="1">Belongs to the bacterial sugar transferase family.</text>
</comment>
<dbReference type="InterPro" id="IPR003362">
    <property type="entry name" value="Bact_transf"/>
</dbReference>
<proteinExistence type="inferred from homology"/>
<keyword evidence="3" id="KW-1133">Transmembrane helix</keyword>
<sequence>MTPAKRLFDLEGALSLALLLAVPFGLLLLWLLLREGRPLFYCSERMRSPDQPFTLWKLRSMIPVAEAANTGVSGADKSGRITPSGAWLRRFRLDEIPQIWNVLRGDMSFVGPRPPLRRYTERFPHLYAEVLRARPGLTGLATLRFHRHEARLLAQCHSAAETEAVYIRRCIPRKARLDLIYLRHRSLCFDLWLLAQTLRVVLFRIKP</sequence>
<dbReference type="PANTHER" id="PTHR30576">
    <property type="entry name" value="COLANIC BIOSYNTHESIS UDP-GLUCOSE LIPID CARRIER TRANSFERASE"/>
    <property type="match status" value="1"/>
</dbReference>
<dbReference type="EMBL" id="SBLC01000005">
    <property type="protein sequence ID" value="RWY43179.1"/>
    <property type="molecule type" value="Genomic_DNA"/>
</dbReference>
<dbReference type="RefSeq" id="WP_128487015.1">
    <property type="nucleotide sequence ID" value="NZ_JBHLXB010000008.1"/>
</dbReference>
<evidence type="ECO:0000256" key="2">
    <source>
        <dbReference type="ARBA" id="ARBA00023169"/>
    </source>
</evidence>
<dbReference type="AlphaFoldDB" id="A0A444ME78"/>
<dbReference type="Pfam" id="PF02397">
    <property type="entry name" value="Bac_transf"/>
    <property type="match status" value="1"/>
</dbReference>
<keyword evidence="3" id="KW-0812">Transmembrane</keyword>
<keyword evidence="6" id="KW-1185">Reference proteome</keyword>
<gene>
    <name evidence="5" type="ORF">EP867_04495</name>
</gene>
<evidence type="ECO:0000259" key="4">
    <source>
        <dbReference type="Pfam" id="PF02397"/>
    </source>
</evidence>
<dbReference type="PANTHER" id="PTHR30576:SF20">
    <property type="entry name" value="QUINOVOSAMINEPHOSPHOTRANSFERAE-RELATED"/>
    <property type="match status" value="1"/>
</dbReference>
<organism evidence="5 6">
    <name type="scientific">Falsigemmobacter intermedius</name>
    <dbReference type="NCBI Taxonomy" id="1553448"/>
    <lineage>
        <taxon>Bacteria</taxon>
        <taxon>Pseudomonadati</taxon>
        <taxon>Pseudomonadota</taxon>
        <taxon>Alphaproteobacteria</taxon>
        <taxon>Rhodobacterales</taxon>
        <taxon>Paracoccaceae</taxon>
        <taxon>Falsigemmobacter</taxon>
    </lineage>
</organism>
<protein>
    <submittedName>
        <fullName evidence="5">Sugar transferase</fullName>
    </submittedName>
</protein>
<comment type="caution">
    <text evidence="5">The sequence shown here is derived from an EMBL/GenBank/DDBJ whole genome shotgun (WGS) entry which is preliminary data.</text>
</comment>
<name>A0A444ME78_9RHOB</name>
<dbReference type="Proteomes" id="UP000287168">
    <property type="component" value="Unassembled WGS sequence"/>
</dbReference>
<evidence type="ECO:0000313" key="5">
    <source>
        <dbReference type="EMBL" id="RWY43179.1"/>
    </source>
</evidence>
<dbReference type="GO" id="GO:0000271">
    <property type="term" value="P:polysaccharide biosynthetic process"/>
    <property type="evidence" value="ECO:0007669"/>
    <property type="project" value="UniProtKB-KW"/>
</dbReference>
<feature type="transmembrane region" description="Helical" evidence="3">
    <location>
        <begin position="12"/>
        <end position="33"/>
    </location>
</feature>
<dbReference type="OrthoDB" id="9808602at2"/>
<dbReference type="GO" id="GO:0016780">
    <property type="term" value="F:phosphotransferase activity, for other substituted phosphate groups"/>
    <property type="evidence" value="ECO:0007669"/>
    <property type="project" value="TreeGrafter"/>
</dbReference>
<accession>A0A444ME78</accession>
<keyword evidence="3" id="KW-0472">Membrane</keyword>
<keyword evidence="5" id="KW-0808">Transferase</keyword>
<feature type="domain" description="Bacterial sugar transferase" evidence="4">
    <location>
        <begin position="5"/>
        <end position="202"/>
    </location>
</feature>
<reference evidence="5 6" key="1">
    <citation type="journal article" date="2015" name="Int. J. Syst. Evol. Microbiol.">
        <title>Gemmobacter intermedius sp. nov., isolated from a white stork (Ciconia ciconia).</title>
        <authorList>
            <person name="Kampfer P."/>
            <person name="Jerzak L."/>
            <person name="Wilharm G."/>
            <person name="Golke J."/>
            <person name="Busse H.J."/>
            <person name="Glaeser S.P."/>
        </authorList>
    </citation>
    <scope>NUCLEOTIDE SEQUENCE [LARGE SCALE GENOMIC DNA]</scope>
    <source>
        <strain evidence="5 6">119/4</strain>
    </source>
</reference>